<dbReference type="EnsemblPlants" id="TuG1812G0200004962.01.T04">
    <property type="protein sequence ID" value="TuG1812G0200004962.01.T04.cds307920"/>
    <property type="gene ID" value="TuG1812G0200004962.01"/>
</dbReference>
<organism evidence="1 2">
    <name type="scientific">Triticum urartu</name>
    <name type="common">Red wild einkorn</name>
    <name type="synonym">Crithodium urartu</name>
    <dbReference type="NCBI Taxonomy" id="4572"/>
    <lineage>
        <taxon>Eukaryota</taxon>
        <taxon>Viridiplantae</taxon>
        <taxon>Streptophyta</taxon>
        <taxon>Embryophyta</taxon>
        <taxon>Tracheophyta</taxon>
        <taxon>Spermatophyta</taxon>
        <taxon>Magnoliopsida</taxon>
        <taxon>Liliopsida</taxon>
        <taxon>Poales</taxon>
        <taxon>Poaceae</taxon>
        <taxon>BOP clade</taxon>
        <taxon>Pooideae</taxon>
        <taxon>Triticodae</taxon>
        <taxon>Triticeae</taxon>
        <taxon>Triticinae</taxon>
        <taxon>Triticum</taxon>
    </lineage>
</organism>
<reference evidence="1" key="2">
    <citation type="submission" date="2018-03" db="EMBL/GenBank/DDBJ databases">
        <title>The Triticum urartu genome reveals the dynamic nature of wheat genome evolution.</title>
        <authorList>
            <person name="Ling H."/>
            <person name="Ma B."/>
            <person name="Shi X."/>
            <person name="Liu H."/>
            <person name="Dong L."/>
            <person name="Sun H."/>
            <person name="Cao Y."/>
            <person name="Gao Q."/>
            <person name="Zheng S."/>
            <person name="Li Y."/>
            <person name="Yu Y."/>
            <person name="Du H."/>
            <person name="Qi M."/>
            <person name="Li Y."/>
            <person name="Yu H."/>
            <person name="Cui Y."/>
            <person name="Wang N."/>
            <person name="Chen C."/>
            <person name="Wu H."/>
            <person name="Zhao Y."/>
            <person name="Zhang J."/>
            <person name="Li Y."/>
            <person name="Zhou W."/>
            <person name="Zhang B."/>
            <person name="Hu W."/>
            <person name="Eijk M."/>
            <person name="Tang J."/>
            <person name="Witsenboer H."/>
            <person name="Zhao S."/>
            <person name="Li Z."/>
            <person name="Zhang A."/>
            <person name="Wang D."/>
            <person name="Liang C."/>
        </authorList>
    </citation>
    <scope>NUCLEOTIDE SEQUENCE [LARGE SCALE GENOMIC DNA]</scope>
    <source>
        <strain evidence="1">cv. G1812</strain>
    </source>
</reference>
<dbReference type="Gramene" id="TuG1812G0200004962.01.T04">
    <property type="protein sequence ID" value="TuG1812G0200004962.01.T04.cds307920"/>
    <property type="gene ID" value="TuG1812G0200004962.01"/>
</dbReference>
<sequence length="59" mass="6119">VIVTLLIGILRPIRSTPTKTLAAGAGQLRRGVGGSRFDEARQLDGILDSSEAIPSDAST</sequence>
<protein>
    <submittedName>
        <fullName evidence="1">Uncharacterized protein</fullName>
    </submittedName>
</protein>
<accession>A0A8R7PIL7</accession>
<proteinExistence type="predicted"/>
<evidence type="ECO:0000313" key="2">
    <source>
        <dbReference type="Proteomes" id="UP000015106"/>
    </source>
</evidence>
<dbReference type="AlphaFoldDB" id="A0A8R7PIL7"/>
<dbReference type="Proteomes" id="UP000015106">
    <property type="component" value="Chromosome 2"/>
</dbReference>
<reference evidence="1" key="3">
    <citation type="submission" date="2022-06" db="UniProtKB">
        <authorList>
            <consortium name="EnsemblPlants"/>
        </authorList>
    </citation>
    <scope>IDENTIFICATION</scope>
</reference>
<reference evidence="2" key="1">
    <citation type="journal article" date="2013" name="Nature">
        <title>Draft genome of the wheat A-genome progenitor Triticum urartu.</title>
        <authorList>
            <person name="Ling H.Q."/>
            <person name="Zhao S."/>
            <person name="Liu D."/>
            <person name="Wang J."/>
            <person name="Sun H."/>
            <person name="Zhang C."/>
            <person name="Fan H."/>
            <person name="Li D."/>
            <person name="Dong L."/>
            <person name="Tao Y."/>
            <person name="Gao C."/>
            <person name="Wu H."/>
            <person name="Li Y."/>
            <person name="Cui Y."/>
            <person name="Guo X."/>
            <person name="Zheng S."/>
            <person name="Wang B."/>
            <person name="Yu K."/>
            <person name="Liang Q."/>
            <person name="Yang W."/>
            <person name="Lou X."/>
            <person name="Chen J."/>
            <person name="Feng M."/>
            <person name="Jian J."/>
            <person name="Zhang X."/>
            <person name="Luo G."/>
            <person name="Jiang Y."/>
            <person name="Liu J."/>
            <person name="Wang Z."/>
            <person name="Sha Y."/>
            <person name="Zhang B."/>
            <person name="Wu H."/>
            <person name="Tang D."/>
            <person name="Shen Q."/>
            <person name="Xue P."/>
            <person name="Zou S."/>
            <person name="Wang X."/>
            <person name="Liu X."/>
            <person name="Wang F."/>
            <person name="Yang Y."/>
            <person name="An X."/>
            <person name="Dong Z."/>
            <person name="Zhang K."/>
            <person name="Zhang X."/>
            <person name="Luo M.C."/>
            <person name="Dvorak J."/>
            <person name="Tong Y."/>
            <person name="Wang J."/>
            <person name="Yang H."/>
            <person name="Li Z."/>
            <person name="Wang D."/>
            <person name="Zhang A."/>
            <person name="Wang J."/>
        </authorList>
    </citation>
    <scope>NUCLEOTIDE SEQUENCE</scope>
    <source>
        <strain evidence="2">cv. G1812</strain>
    </source>
</reference>
<name>A0A8R7PIL7_TRIUA</name>
<evidence type="ECO:0000313" key="1">
    <source>
        <dbReference type="EnsemblPlants" id="TuG1812G0200004962.01.T04.cds307920"/>
    </source>
</evidence>
<keyword evidence="2" id="KW-1185">Reference proteome</keyword>